<accession>A0A3A6PPM5</accession>
<dbReference type="Proteomes" id="UP000276588">
    <property type="component" value="Unassembled WGS sequence"/>
</dbReference>
<proteinExistence type="predicted"/>
<protein>
    <submittedName>
        <fullName evidence="4">Histidine kinase</fullName>
    </submittedName>
</protein>
<dbReference type="InterPro" id="IPR046342">
    <property type="entry name" value="CBS_dom_sf"/>
</dbReference>
<dbReference type="Pfam" id="PF00571">
    <property type="entry name" value="CBS"/>
    <property type="match status" value="2"/>
</dbReference>
<dbReference type="CDD" id="cd17776">
    <property type="entry name" value="CBS_pair_arch"/>
    <property type="match status" value="1"/>
</dbReference>
<keyword evidence="4" id="KW-0418">Kinase</keyword>
<dbReference type="OrthoDB" id="43333at2157"/>
<dbReference type="PROSITE" id="PS51371">
    <property type="entry name" value="CBS"/>
    <property type="match status" value="2"/>
</dbReference>
<dbReference type="RefSeq" id="WP_120102186.1">
    <property type="nucleotide sequence ID" value="NZ_QKNY01000007.1"/>
</dbReference>
<gene>
    <name evidence="4" type="ORF">DM826_05130</name>
</gene>
<organism evidence="4 5">
    <name type="scientific">Halonotius aquaticus</name>
    <dbReference type="NCBI Taxonomy" id="2216978"/>
    <lineage>
        <taxon>Archaea</taxon>
        <taxon>Methanobacteriati</taxon>
        <taxon>Methanobacteriota</taxon>
        <taxon>Stenosarchaea group</taxon>
        <taxon>Halobacteria</taxon>
        <taxon>Halobacteriales</taxon>
        <taxon>Haloferacaceae</taxon>
        <taxon>Halonotius</taxon>
    </lineage>
</organism>
<dbReference type="SMART" id="SM00116">
    <property type="entry name" value="CBS"/>
    <property type="match status" value="2"/>
</dbReference>
<dbReference type="AlphaFoldDB" id="A0A3A6PPM5"/>
<keyword evidence="4" id="KW-0808">Transferase</keyword>
<keyword evidence="1 2" id="KW-0129">CBS domain</keyword>
<feature type="domain" description="CBS" evidence="3">
    <location>
        <begin position="7"/>
        <end position="66"/>
    </location>
</feature>
<dbReference type="GO" id="GO:0016301">
    <property type="term" value="F:kinase activity"/>
    <property type="evidence" value="ECO:0007669"/>
    <property type="project" value="UniProtKB-KW"/>
</dbReference>
<feature type="domain" description="CBS" evidence="3">
    <location>
        <begin position="72"/>
        <end position="127"/>
    </location>
</feature>
<dbReference type="InterPro" id="IPR051257">
    <property type="entry name" value="Diverse_CBS-Domain"/>
</dbReference>
<comment type="caution">
    <text evidence="4">The sequence shown here is derived from an EMBL/GenBank/DDBJ whole genome shotgun (WGS) entry which is preliminary data.</text>
</comment>
<evidence type="ECO:0000313" key="4">
    <source>
        <dbReference type="EMBL" id="RJX43636.1"/>
    </source>
</evidence>
<sequence length="148" mass="16197">MLVRELMTTNLVTAPIEADMRTVAKRMLEERVGSVIITNDGTPTGIVTESDALLVGYAADKPFSAVSAQAAMSHPLATIEPTTTIRTATDRMVDDGVKKLPVVSELELQGILTMTDIVRAHSDLLKEVRQIERGRGLHDPDDWQLSEE</sequence>
<dbReference type="Gene3D" id="3.10.580.10">
    <property type="entry name" value="CBS-domain"/>
    <property type="match status" value="1"/>
</dbReference>
<evidence type="ECO:0000259" key="3">
    <source>
        <dbReference type="PROSITE" id="PS51371"/>
    </source>
</evidence>
<reference evidence="4 5" key="1">
    <citation type="submission" date="2018-06" db="EMBL/GenBank/DDBJ databases">
        <title>Halonotius sp. F13-13 a new haloarchaeeon isolated from a solar saltern from Isla Cristina, Huelva, Spain.</title>
        <authorList>
            <person name="Duran-Viseras A."/>
            <person name="Sanchez-Porro C."/>
            <person name="Ventosa A."/>
        </authorList>
    </citation>
    <scope>NUCLEOTIDE SEQUENCE [LARGE SCALE GENOMIC DNA]</scope>
    <source>
        <strain evidence="4 5">F13-13</strain>
    </source>
</reference>
<keyword evidence="5" id="KW-1185">Reference proteome</keyword>
<dbReference type="PANTHER" id="PTHR43080">
    <property type="entry name" value="CBS DOMAIN-CONTAINING PROTEIN CBSX3, MITOCHONDRIAL"/>
    <property type="match status" value="1"/>
</dbReference>
<evidence type="ECO:0000256" key="2">
    <source>
        <dbReference type="PROSITE-ProRule" id="PRU00703"/>
    </source>
</evidence>
<dbReference type="InterPro" id="IPR000644">
    <property type="entry name" value="CBS_dom"/>
</dbReference>
<name>A0A3A6PPM5_9EURY</name>
<dbReference type="PANTHER" id="PTHR43080:SF2">
    <property type="entry name" value="CBS DOMAIN-CONTAINING PROTEIN"/>
    <property type="match status" value="1"/>
</dbReference>
<dbReference type="EMBL" id="QKNY01000007">
    <property type="protein sequence ID" value="RJX43636.1"/>
    <property type="molecule type" value="Genomic_DNA"/>
</dbReference>
<evidence type="ECO:0000313" key="5">
    <source>
        <dbReference type="Proteomes" id="UP000276588"/>
    </source>
</evidence>
<dbReference type="SUPFAM" id="SSF54631">
    <property type="entry name" value="CBS-domain pair"/>
    <property type="match status" value="1"/>
</dbReference>
<evidence type="ECO:0000256" key="1">
    <source>
        <dbReference type="ARBA" id="ARBA00023122"/>
    </source>
</evidence>